<comment type="caution">
    <text evidence="1">The sequence shown here is derived from an EMBL/GenBank/DDBJ whole genome shotgun (WGS) entry which is preliminary data.</text>
</comment>
<dbReference type="Proteomes" id="UP000664109">
    <property type="component" value="Unassembled WGS sequence"/>
</dbReference>
<reference evidence="1 2" key="1">
    <citation type="journal article" date="2016" name="Arch. Microbiol.">
        <title>Streptomyces zhihengii sp. nov., isolated from rhizospheric soil of Psammosilene tunicoides.</title>
        <authorList>
            <person name="Huang M.J."/>
            <person name="Fei J.J."/>
            <person name="Salam N."/>
            <person name="Kim C.J."/>
            <person name="Hozzein W.N."/>
            <person name="Xiao M."/>
            <person name="Huang H.Q."/>
            <person name="Li W.J."/>
        </authorList>
    </citation>
    <scope>NUCLEOTIDE SEQUENCE [LARGE SCALE GENOMIC DNA]</scope>
    <source>
        <strain evidence="1 2">YIM T102</strain>
    </source>
</reference>
<sequence>MRDQLAARSGLLAQLASHLTGTEVDGRRHRPYCKALPPPVVAVVGGRGTGKTHDALRLRDLCGTVTPTAYLDCADDTLRTAVAESPRSRSLVTEALLRLGGAFVRSGPPRAGALPLTRLFTGLVAVASGGWDAGQDERIAAELGRLEALSPVRGTSGEAARDRAARLVAAYAVMRPPQTPTGVSVEVLLRDILPRGARRAADWYGAYPGAQGDAAAGLTLLGAHFRHGGDQRVRAEYYLGQALRADLEEAYRTTGGWLLRTGRPLMLLDNAHEEPGERLVRDCLTYRGRGHRDRVVVLAAFRREDPPVLTGAYRLPSLTSAVGLAGGRTDQLCRHAMVVVPYPPLPPAGPETSDGLLSHVDPDAMLPPGLPRALYRFTGGRPLAMTRMTDAIAELNSLADAAPEDEAVRPALPALTLRSLLRYRPATPHRTTTGPTVAGALRDALVPGETGELLTLVSPAADAHAAGLLLSPAAALTTTELRHALDADGWPRCDEHFVADHCLRIVLLHQLYHREPDHASWVRGHQRLATHYAGASPASPHQYHHELSIGLIRNAVAHLHGSLYLMNTAVWLDNLLHIASAPVFAGIDERRRLAFTGGHHEPERRVARLLNAAWLAQDRLELPEARLEAAARGALYAMRDDVADGSVLTDAAEQWAESIRSGRPLRECACTRRGRTNGGNE</sequence>
<name>A0ABS2UR77_9ACTN</name>
<organism evidence="1 2">
    <name type="scientific">Streptomyces zhihengii</name>
    <dbReference type="NCBI Taxonomy" id="1818004"/>
    <lineage>
        <taxon>Bacteria</taxon>
        <taxon>Bacillati</taxon>
        <taxon>Actinomycetota</taxon>
        <taxon>Actinomycetes</taxon>
        <taxon>Kitasatosporales</taxon>
        <taxon>Streptomycetaceae</taxon>
        <taxon>Streptomyces</taxon>
    </lineage>
</organism>
<evidence type="ECO:0008006" key="3">
    <source>
        <dbReference type="Google" id="ProtNLM"/>
    </source>
</evidence>
<evidence type="ECO:0000313" key="1">
    <source>
        <dbReference type="EMBL" id="MBM9620056.1"/>
    </source>
</evidence>
<dbReference type="EMBL" id="JAFEJA010000001">
    <property type="protein sequence ID" value="MBM9620056.1"/>
    <property type="molecule type" value="Genomic_DNA"/>
</dbReference>
<gene>
    <name evidence="1" type="ORF">JE024_15185</name>
</gene>
<protein>
    <recommendedName>
        <fullName evidence="3">ATP-binding protein</fullName>
    </recommendedName>
</protein>
<evidence type="ECO:0000313" key="2">
    <source>
        <dbReference type="Proteomes" id="UP000664109"/>
    </source>
</evidence>
<proteinExistence type="predicted"/>
<dbReference type="RefSeq" id="WP_205374093.1">
    <property type="nucleotide sequence ID" value="NZ_JAFEJA010000001.1"/>
</dbReference>
<keyword evidence="2" id="KW-1185">Reference proteome</keyword>
<accession>A0ABS2UR77</accession>